<comment type="caution">
    <text evidence="1">The sequence shown here is derived from an EMBL/GenBank/DDBJ whole genome shotgun (WGS) entry which is preliminary data.</text>
</comment>
<evidence type="ECO:0000313" key="1">
    <source>
        <dbReference type="EMBL" id="PJA63358.1"/>
    </source>
</evidence>
<gene>
    <name evidence="1" type="ORF">CO161_01485</name>
</gene>
<protein>
    <submittedName>
        <fullName evidence="1">Uncharacterized protein</fullName>
    </submittedName>
</protein>
<dbReference type="EMBL" id="PFWH01000047">
    <property type="protein sequence ID" value="PJA63358.1"/>
    <property type="molecule type" value="Genomic_DNA"/>
</dbReference>
<dbReference type="Proteomes" id="UP000229026">
    <property type="component" value="Unassembled WGS sequence"/>
</dbReference>
<evidence type="ECO:0000313" key="2">
    <source>
        <dbReference type="Proteomes" id="UP000229026"/>
    </source>
</evidence>
<organism evidence="1 2">
    <name type="scientific">Candidatus Portnoybacteria bacterium CG_4_9_14_3_um_filter_44_9</name>
    <dbReference type="NCBI Taxonomy" id="1974806"/>
    <lineage>
        <taxon>Bacteria</taxon>
        <taxon>Candidatus Portnoyibacteriota</taxon>
    </lineage>
</organism>
<name>A0A2M7YK65_9BACT</name>
<accession>A0A2M7YK65</accession>
<proteinExistence type="predicted"/>
<dbReference type="AlphaFoldDB" id="A0A2M7YK65"/>
<sequence>MPIDFSKIEDLSKIFSLKLADKLEKQEIDIDKSCRLMQEFLQLAESDSNTQTIQELIDSI</sequence>
<reference evidence="2" key="1">
    <citation type="submission" date="2017-09" db="EMBL/GenBank/DDBJ databases">
        <title>Depth-based differentiation of microbial function through sediment-hosted aquifers and enrichment of novel symbionts in the deep terrestrial subsurface.</title>
        <authorList>
            <person name="Probst A.J."/>
            <person name="Ladd B."/>
            <person name="Jarett J.K."/>
            <person name="Geller-Mcgrath D.E."/>
            <person name="Sieber C.M.K."/>
            <person name="Emerson J.B."/>
            <person name="Anantharaman K."/>
            <person name="Thomas B.C."/>
            <person name="Malmstrom R."/>
            <person name="Stieglmeier M."/>
            <person name="Klingl A."/>
            <person name="Woyke T."/>
            <person name="Ryan C.M."/>
            <person name="Banfield J.F."/>
        </authorList>
    </citation>
    <scope>NUCLEOTIDE SEQUENCE [LARGE SCALE GENOMIC DNA]</scope>
</reference>